<dbReference type="AlphaFoldDB" id="G0ULX5"/>
<organism evidence="2">
    <name type="scientific">Trypanosoma congolense (strain IL3000)</name>
    <dbReference type="NCBI Taxonomy" id="1068625"/>
    <lineage>
        <taxon>Eukaryota</taxon>
        <taxon>Discoba</taxon>
        <taxon>Euglenozoa</taxon>
        <taxon>Kinetoplastea</taxon>
        <taxon>Metakinetoplastina</taxon>
        <taxon>Trypanosomatida</taxon>
        <taxon>Trypanosomatidae</taxon>
        <taxon>Trypanosoma</taxon>
        <taxon>Nannomonas</taxon>
    </lineage>
</organism>
<dbReference type="VEuPathDB" id="TriTrypDB:TcIL3000_5_3820"/>
<feature type="compositionally biased region" description="Pro residues" evidence="1">
    <location>
        <begin position="224"/>
        <end position="235"/>
    </location>
</feature>
<evidence type="ECO:0000313" key="2">
    <source>
        <dbReference type="EMBL" id="CCC90637.1"/>
    </source>
</evidence>
<feature type="region of interest" description="Disordered" evidence="1">
    <location>
        <begin position="1"/>
        <end position="24"/>
    </location>
</feature>
<feature type="compositionally biased region" description="Polar residues" evidence="1">
    <location>
        <begin position="385"/>
        <end position="394"/>
    </location>
</feature>
<dbReference type="GO" id="GO:0035082">
    <property type="term" value="P:axoneme assembly"/>
    <property type="evidence" value="ECO:0007669"/>
    <property type="project" value="TreeGrafter"/>
</dbReference>
<dbReference type="PANTHER" id="PTHR14726:SF1">
    <property type="entry name" value="JHY PROTEIN HOMOLOG"/>
    <property type="match status" value="1"/>
</dbReference>
<feature type="compositionally biased region" description="Basic and acidic residues" evidence="1">
    <location>
        <begin position="556"/>
        <end position="566"/>
    </location>
</feature>
<feature type="region of interest" description="Disordered" evidence="1">
    <location>
        <begin position="540"/>
        <end position="566"/>
    </location>
</feature>
<feature type="region of interest" description="Disordered" evidence="1">
    <location>
        <begin position="223"/>
        <end position="281"/>
    </location>
</feature>
<feature type="region of interest" description="Disordered" evidence="1">
    <location>
        <begin position="362"/>
        <end position="421"/>
    </location>
</feature>
<name>G0ULX5_TRYCI</name>
<feature type="compositionally biased region" description="Polar residues" evidence="1">
    <location>
        <begin position="260"/>
        <end position="281"/>
    </location>
</feature>
<dbReference type="Pfam" id="PF15261">
    <property type="entry name" value="JHY"/>
    <property type="match status" value="1"/>
</dbReference>
<dbReference type="PANTHER" id="PTHR14726">
    <property type="entry name" value="JHY PROTEIN HOMOLOG"/>
    <property type="match status" value="1"/>
</dbReference>
<gene>
    <name evidence="2" type="ORF">TCIL3000_5_3820</name>
</gene>
<evidence type="ECO:0000256" key="1">
    <source>
        <dbReference type="SAM" id="MobiDB-lite"/>
    </source>
</evidence>
<dbReference type="InterPro" id="IPR027968">
    <property type="entry name" value="JHY"/>
</dbReference>
<reference evidence="2" key="1">
    <citation type="journal article" date="2012" name="Proc. Natl. Acad. Sci. U.S.A.">
        <title>Antigenic diversity is generated by distinct evolutionary mechanisms in African trypanosome species.</title>
        <authorList>
            <person name="Jackson A.P."/>
            <person name="Berry A."/>
            <person name="Aslett M."/>
            <person name="Allison H.C."/>
            <person name="Burton P."/>
            <person name="Vavrova-Anderson J."/>
            <person name="Brown R."/>
            <person name="Browne H."/>
            <person name="Corton N."/>
            <person name="Hauser H."/>
            <person name="Gamble J."/>
            <person name="Gilderthorp R."/>
            <person name="Marcello L."/>
            <person name="McQuillan J."/>
            <person name="Otto T.D."/>
            <person name="Quail M.A."/>
            <person name="Sanders M.J."/>
            <person name="van Tonder A."/>
            <person name="Ginger M.L."/>
            <person name="Field M.C."/>
            <person name="Barry J.D."/>
            <person name="Hertz-Fowler C."/>
            <person name="Berriman M."/>
        </authorList>
    </citation>
    <scope>NUCLEOTIDE SEQUENCE</scope>
    <source>
        <strain evidence="2">IL3000</strain>
    </source>
</reference>
<accession>G0ULX5</accession>
<feature type="compositionally biased region" description="Basic and acidic residues" evidence="1">
    <location>
        <begin position="1"/>
        <end position="17"/>
    </location>
</feature>
<dbReference type="EMBL" id="HE575318">
    <property type="protein sequence ID" value="CCC90637.1"/>
    <property type="molecule type" value="Genomic_DNA"/>
</dbReference>
<feature type="region of interest" description="Disordered" evidence="1">
    <location>
        <begin position="488"/>
        <end position="516"/>
    </location>
</feature>
<protein>
    <submittedName>
        <fullName evidence="2">Uncharacterized protein TCIL3000_5_3820</fullName>
    </submittedName>
</protein>
<sequence>MTRKDRDVWDPPADHRAVPPPPSAFHLHFKDRALIVGKDGSNAQLITARSVKPLKIPHTINSTSQVAGVARIGAHPGLVGNGKVAPCAIRAPDEAPQKLLQRKFPQPRHPQLANCGGDGFCENRVVGAPPSDTAGDEKDAIAASSPTLAVSACLEVAQHRGNGLASLKIRAPPPPLAAKPLGSRSGVIDPFSTSVDCVGAAVSTPLNVPSHATAEGLAFARPAPSVPLPNSPARPQPRSTNGSSGVLMPKPAKPLDIKMPQSTKPCSSHSGSTMAEGNAEASNTLARGVWESDSEESLSEALPVPVYQPMGKLLHVMNNDTTPKRRKVFCNPSNSTAGCGISSGGGNGVRQAVTRATTQPCRKAGFSNSAPVVRPTSHPRRLQPLQGSIGSTDASPVAVKEKQNTTESEQGDSSKKRNITYKPHSLKEYKALMEQVANLKLGGLGPADTEERRNAMKRMQRQREYGTLVEKQVVEDIREKQQRAHIQKQGDQCEGGEMQPNSTNIVPGVIRQPPPPERVEAQERRARALEYAKQLPRVVPANTKKSQNNCGPSAVRQEKDISPLDEASRLRRQRLLELEARHEKDRERVTTVKRQLGF</sequence>
<proteinExistence type="predicted"/>